<dbReference type="Gene3D" id="1.20.1250.20">
    <property type="entry name" value="MFS general substrate transporter like domains"/>
    <property type="match status" value="1"/>
</dbReference>
<feature type="transmembrane region" description="Helical" evidence="8">
    <location>
        <begin position="240"/>
        <end position="261"/>
    </location>
</feature>
<keyword evidence="5" id="KW-0653">Protein transport</keyword>
<sequence length="501" mass="55951">MQASIVTTSTSLKKKNSAFSVVLFIELWERFGYYGMQSILALFLSQHMKFSDYNANLLIAAFGTMTYAAPALGGWIGDKVLGNQRAMLYGSIILALGYLLLASAMHYTGGIYITMAIISTGNGLFKPNAATLVRRIYEENDSQLDIAFTLYYMAVNVGSTISMLLCPYLKDNYGWDAAFIACFVGLLLGIINYFITRKKLTPYVSPKDHSAISTSILSLIFVGILLCSTLITVILMFPTIAQWCISAAIILILFLWIQMYLKIDPSYRAGLRIVYLLTLEGMLYFVFYQQMSTSLTFFALRNVDLSFPIGSYHLFNWSAGQFQALNPIWIMILSPLLAKLYATLGNKQKDFSIATKFVSGFFFVGIGFFIWWITCLYTHTPYISSWIMVAGYFFLSLGELLTSGLGLAVIARYVPASMNGFMTGSYFMASGISLYIGGKIANIAAPPNMNTLSADKTLIIYQGLFFNLFCLAAVALVILILFLPLLHKWDKKYKQDMLTVK</sequence>
<dbReference type="PANTHER" id="PTHR23517:SF15">
    <property type="entry name" value="PROTON-DEPENDENT OLIGOPEPTIDE FAMILY TRANSPORT PROTEIN"/>
    <property type="match status" value="1"/>
</dbReference>
<feature type="transmembrane region" description="Helical" evidence="8">
    <location>
        <begin position="386"/>
        <end position="414"/>
    </location>
</feature>
<dbReference type="InterPro" id="IPR036259">
    <property type="entry name" value="MFS_trans_sf"/>
</dbReference>
<evidence type="ECO:0000256" key="5">
    <source>
        <dbReference type="ARBA" id="ARBA00022856"/>
    </source>
</evidence>
<accession>G6F1P0</accession>
<dbReference type="STRING" id="1088868.CIN_15360"/>
<name>G6F1P0_9PROT</name>
<organism evidence="10 11">
    <name type="scientific">Commensalibacter intestini A911</name>
    <dbReference type="NCBI Taxonomy" id="1088868"/>
    <lineage>
        <taxon>Bacteria</taxon>
        <taxon>Pseudomonadati</taxon>
        <taxon>Pseudomonadota</taxon>
        <taxon>Alphaproteobacteria</taxon>
        <taxon>Acetobacterales</taxon>
        <taxon>Acetobacteraceae</taxon>
    </lineage>
</organism>
<dbReference type="EMBL" id="AGFR01000009">
    <property type="protein sequence ID" value="EHD13344.1"/>
    <property type="molecule type" value="Genomic_DNA"/>
</dbReference>
<protein>
    <recommendedName>
        <fullName evidence="9">Major facilitator superfamily (MFS) profile domain-containing protein</fullName>
    </recommendedName>
</protein>
<gene>
    <name evidence="10" type="ORF">CIN_15360</name>
</gene>
<evidence type="ECO:0000256" key="7">
    <source>
        <dbReference type="ARBA" id="ARBA00023136"/>
    </source>
</evidence>
<feature type="transmembrane region" description="Helical" evidence="8">
    <location>
        <begin position="426"/>
        <end position="445"/>
    </location>
</feature>
<keyword evidence="3" id="KW-1003">Cell membrane</keyword>
<feature type="domain" description="Major facilitator superfamily (MFS) profile" evidence="9">
    <location>
        <begin position="1"/>
        <end position="487"/>
    </location>
</feature>
<dbReference type="SUPFAM" id="SSF103473">
    <property type="entry name" value="MFS general substrate transporter"/>
    <property type="match status" value="2"/>
</dbReference>
<reference evidence="10 11" key="1">
    <citation type="submission" date="2011-10" db="EMBL/GenBank/DDBJ databases">
        <title>Genome Sequence of Commensalibacter intestini A911, isolated from Drosophila gut.</title>
        <authorList>
            <person name="Lee W.-J."/>
            <person name="Kim E.-K."/>
        </authorList>
    </citation>
    <scope>NUCLEOTIDE SEQUENCE [LARGE SCALE GENOMIC DNA]</scope>
    <source>
        <strain evidence="10 11">A911</strain>
    </source>
</reference>
<comment type="subcellular location">
    <subcellularLocation>
        <location evidence="1">Cell membrane</location>
        <topology evidence="1">Multi-pass membrane protein</topology>
    </subcellularLocation>
</comment>
<evidence type="ECO:0000256" key="3">
    <source>
        <dbReference type="ARBA" id="ARBA00022475"/>
    </source>
</evidence>
<dbReference type="GO" id="GO:0015833">
    <property type="term" value="P:peptide transport"/>
    <property type="evidence" value="ECO:0007669"/>
    <property type="project" value="UniProtKB-KW"/>
</dbReference>
<dbReference type="OrthoDB" id="9772725at2"/>
<dbReference type="PROSITE" id="PS50850">
    <property type="entry name" value="MFS"/>
    <property type="match status" value="1"/>
</dbReference>
<feature type="transmembrane region" description="Helical" evidence="8">
    <location>
        <begin position="324"/>
        <end position="342"/>
    </location>
</feature>
<dbReference type="Pfam" id="PF00854">
    <property type="entry name" value="PTR2"/>
    <property type="match status" value="1"/>
</dbReference>
<evidence type="ECO:0000313" key="11">
    <source>
        <dbReference type="Proteomes" id="UP000005939"/>
    </source>
</evidence>
<evidence type="ECO:0000256" key="6">
    <source>
        <dbReference type="ARBA" id="ARBA00022989"/>
    </source>
</evidence>
<keyword evidence="7 8" id="KW-0472">Membrane</keyword>
<keyword evidence="4 8" id="KW-0812">Transmembrane</keyword>
<proteinExistence type="predicted"/>
<evidence type="ECO:0000256" key="8">
    <source>
        <dbReference type="SAM" id="Phobius"/>
    </source>
</evidence>
<dbReference type="InterPro" id="IPR020846">
    <property type="entry name" value="MFS_dom"/>
</dbReference>
<dbReference type="GO" id="GO:1904680">
    <property type="term" value="F:peptide transmembrane transporter activity"/>
    <property type="evidence" value="ECO:0007669"/>
    <property type="project" value="InterPro"/>
</dbReference>
<dbReference type="Proteomes" id="UP000005939">
    <property type="component" value="Unassembled WGS sequence"/>
</dbReference>
<dbReference type="PANTHER" id="PTHR23517">
    <property type="entry name" value="RESISTANCE PROTEIN MDTM, PUTATIVE-RELATED-RELATED"/>
    <property type="match status" value="1"/>
</dbReference>
<feature type="transmembrane region" description="Helical" evidence="8">
    <location>
        <begin position="216"/>
        <end position="234"/>
    </location>
</feature>
<feature type="transmembrane region" description="Helical" evidence="8">
    <location>
        <begin position="177"/>
        <end position="195"/>
    </location>
</feature>
<evidence type="ECO:0000256" key="4">
    <source>
        <dbReference type="ARBA" id="ARBA00022692"/>
    </source>
</evidence>
<dbReference type="CDD" id="cd17346">
    <property type="entry name" value="MFS_DtpA_like"/>
    <property type="match status" value="1"/>
</dbReference>
<feature type="transmembrane region" description="Helical" evidence="8">
    <location>
        <begin position="86"/>
        <end position="103"/>
    </location>
</feature>
<dbReference type="InterPro" id="IPR000109">
    <property type="entry name" value="POT_fam"/>
</dbReference>
<dbReference type="AlphaFoldDB" id="G6F1P0"/>
<dbReference type="PATRIC" id="fig|1088868.3.peg.1544"/>
<keyword evidence="5" id="KW-0571">Peptide transport</keyword>
<feature type="transmembrane region" description="Helical" evidence="8">
    <location>
        <begin position="273"/>
        <end position="291"/>
    </location>
</feature>
<keyword evidence="6 8" id="KW-1133">Transmembrane helix</keyword>
<feature type="transmembrane region" description="Helical" evidence="8">
    <location>
        <begin position="465"/>
        <end position="486"/>
    </location>
</feature>
<keyword evidence="2" id="KW-0813">Transport</keyword>
<comment type="caution">
    <text evidence="10">The sequence shown here is derived from an EMBL/GenBank/DDBJ whole genome shotgun (WGS) entry which is preliminary data.</text>
</comment>
<dbReference type="InterPro" id="IPR005279">
    <property type="entry name" value="Dipep/tripep_permease"/>
</dbReference>
<dbReference type="NCBIfam" id="TIGR00924">
    <property type="entry name" value="yjdL_sub1_fam"/>
    <property type="match status" value="1"/>
</dbReference>
<dbReference type="GO" id="GO:0005886">
    <property type="term" value="C:plasma membrane"/>
    <property type="evidence" value="ECO:0007669"/>
    <property type="project" value="UniProtKB-SubCell"/>
</dbReference>
<feature type="transmembrane region" description="Helical" evidence="8">
    <location>
        <begin position="146"/>
        <end position="165"/>
    </location>
</feature>
<feature type="transmembrane region" description="Helical" evidence="8">
    <location>
        <begin position="354"/>
        <end position="374"/>
    </location>
</feature>
<evidence type="ECO:0000259" key="9">
    <source>
        <dbReference type="PROSITE" id="PS50850"/>
    </source>
</evidence>
<evidence type="ECO:0000256" key="2">
    <source>
        <dbReference type="ARBA" id="ARBA00022448"/>
    </source>
</evidence>
<evidence type="ECO:0000256" key="1">
    <source>
        <dbReference type="ARBA" id="ARBA00004651"/>
    </source>
</evidence>
<dbReference type="InterPro" id="IPR050171">
    <property type="entry name" value="MFS_Transporters"/>
</dbReference>
<dbReference type="eggNOG" id="COG3104">
    <property type="taxonomic scope" value="Bacteria"/>
</dbReference>
<evidence type="ECO:0000313" key="10">
    <source>
        <dbReference type="EMBL" id="EHD13344.1"/>
    </source>
</evidence>
<feature type="transmembrane region" description="Helical" evidence="8">
    <location>
        <begin position="57"/>
        <end position="77"/>
    </location>
</feature>